<dbReference type="AlphaFoldDB" id="A0A9N9Y9Y6"/>
<feature type="region of interest" description="Disordered" evidence="1">
    <location>
        <begin position="233"/>
        <end position="291"/>
    </location>
</feature>
<dbReference type="EMBL" id="CABFNO020001546">
    <property type="protein sequence ID" value="CAG9997713.1"/>
    <property type="molecule type" value="Genomic_DNA"/>
</dbReference>
<organism evidence="2 3">
    <name type="scientific">Clonostachys byssicola</name>
    <dbReference type="NCBI Taxonomy" id="160290"/>
    <lineage>
        <taxon>Eukaryota</taxon>
        <taxon>Fungi</taxon>
        <taxon>Dikarya</taxon>
        <taxon>Ascomycota</taxon>
        <taxon>Pezizomycotina</taxon>
        <taxon>Sordariomycetes</taxon>
        <taxon>Hypocreomycetidae</taxon>
        <taxon>Hypocreales</taxon>
        <taxon>Bionectriaceae</taxon>
        <taxon>Clonostachys</taxon>
    </lineage>
</organism>
<protein>
    <submittedName>
        <fullName evidence="2">Uncharacterized protein</fullName>
    </submittedName>
</protein>
<feature type="compositionally biased region" description="Polar residues" evidence="1">
    <location>
        <begin position="238"/>
        <end position="251"/>
    </location>
</feature>
<evidence type="ECO:0000256" key="1">
    <source>
        <dbReference type="SAM" id="MobiDB-lite"/>
    </source>
</evidence>
<feature type="compositionally biased region" description="Low complexity" evidence="1">
    <location>
        <begin position="397"/>
        <end position="420"/>
    </location>
</feature>
<feature type="region of interest" description="Disordered" evidence="1">
    <location>
        <begin position="465"/>
        <end position="516"/>
    </location>
</feature>
<dbReference type="Proteomes" id="UP000754883">
    <property type="component" value="Unassembled WGS sequence"/>
</dbReference>
<gene>
    <name evidence="2" type="ORF">CBYS24578_00003274</name>
</gene>
<sequence>MDSLGDIIRNANEVLGFNLSTLKELGKMKQETLEKKLLNLPPGILNIRSVASIYMAWLAEQIANATSWDDPSPVWKICGYLQNKYCSGVLALQVWNEMLLEARMEHNMEDPWTTRIHLRGPLVEKIIIQLLVPDFSQRYPVFNKGKAIKGNANKVPLGRSRFKVPPQDPFRSTVKMEETTGPKVNAEERPQQPGYLCLTCSCVHHHSYICPNSNTKASQELPIKEEQPENILGAGNASAGQRSALTRQVSPETPYHTFRYDNSEDSEKEDAHAGQPSALEGRASLDSQGRDILPTTTAYDTFRDGVYPYDYSRPVESNSGGSLESPYHTFREGVYPYSGSRPEPSTAPNSGDFAELPNQTVREETGNNRTIILKESGATEGRLTPWSEDDSVKDQKANATQDQTANATQDQTVNAAQDQTINATQDQTVNATGRKETEAEKKNRIAYEEADAFLAELGMELMLASNAKQPEAGPSRVPGAKPPRKKQKKQPRVSELAAEPKASLQSQQIPKPLVRDPPYHPAVVALFQNRENVYVNQVKRTTAADMWDKSTESKDGQEKKDGN</sequence>
<feature type="compositionally biased region" description="Basic and acidic residues" evidence="1">
    <location>
        <begin position="546"/>
        <end position="563"/>
    </location>
</feature>
<reference evidence="2 3" key="2">
    <citation type="submission" date="2021-10" db="EMBL/GenBank/DDBJ databases">
        <authorList>
            <person name="Piombo E."/>
        </authorList>
    </citation>
    <scope>NUCLEOTIDE SEQUENCE [LARGE SCALE GENOMIC DNA]</scope>
</reference>
<name>A0A9N9Y9Y6_9HYPO</name>
<feature type="compositionally biased region" description="Basic and acidic residues" evidence="1">
    <location>
        <begin position="433"/>
        <end position="445"/>
    </location>
</feature>
<feature type="compositionally biased region" description="Polar residues" evidence="1">
    <location>
        <begin position="421"/>
        <end position="431"/>
    </location>
</feature>
<evidence type="ECO:0000313" key="3">
    <source>
        <dbReference type="Proteomes" id="UP000754883"/>
    </source>
</evidence>
<evidence type="ECO:0000313" key="2">
    <source>
        <dbReference type="EMBL" id="CAG9997713.1"/>
    </source>
</evidence>
<accession>A0A9N9Y9Y6</accession>
<feature type="region of interest" description="Disordered" evidence="1">
    <location>
        <begin position="370"/>
        <end position="445"/>
    </location>
</feature>
<proteinExistence type="predicted"/>
<feature type="region of interest" description="Disordered" evidence="1">
    <location>
        <begin position="540"/>
        <end position="563"/>
    </location>
</feature>
<comment type="caution">
    <text evidence="2">The sequence shown here is derived from an EMBL/GenBank/DDBJ whole genome shotgun (WGS) entry which is preliminary data.</text>
</comment>
<dbReference type="OrthoDB" id="5151375at2759"/>
<keyword evidence="3" id="KW-1185">Reference proteome</keyword>
<feature type="compositionally biased region" description="Basic residues" evidence="1">
    <location>
        <begin position="482"/>
        <end position="491"/>
    </location>
</feature>
<reference evidence="3" key="1">
    <citation type="submission" date="2019-06" db="EMBL/GenBank/DDBJ databases">
        <authorList>
            <person name="Broberg M."/>
        </authorList>
    </citation>
    <scope>NUCLEOTIDE SEQUENCE [LARGE SCALE GENOMIC DNA]</scope>
</reference>